<evidence type="ECO:0000313" key="2">
    <source>
        <dbReference type="Proteomes" id="UP000299102"/>
    </source>
</evidence>
<name>A0A4C1XX59_EUMVA</name>
<comment type="caution">
    <text evidence="1">The sequence shown here is derived from an EMBL/GenBank/DDBJ whole genome shotgun (WGS) entry which is preliminary data.</text>
</comment>
<dbReference type="Proteomes" id="UP000299102">
    <property type="component" value="Unassembled WGS sequence"/>
</dbReference>
<proteinExistence type="predicted"/>
<reference evidence="1 2" key="1">
    <citation type="journal article" date="2019" name="Commun. Biol.">
        <title>The bagworm genome reveals a unique fibroin gene that provides high tensile strength.</title>
        <authorList>
            <person name="Kono N."/>
            <person name="Nakamura H."/>
            <person name="Ohtoshi R."/>
            <person name="Tomita M."/>
            <person name="Numata K."/>
            <person name="Arakawa K."/>
        </authorList>
    </citation>
    <scope>NUCLEOTIDE SEQUENCE [LARGE SCALE GENOMIC DNA]</scope>
</reference>
<gene>
    <name evidence="1" type="ORF">EVAR_50114_1</name>
</gene>
<sequence length="141" mass="15637">MHNTVFPVISISQQFNIDYDSGNSTAVKLVTKATQLRKIGTRGRRRKGRGASHLRIALFCQAIQSAVDAAPSLTTGRQTGFDAGGWREPRARRPLSKRISHWNSSTWRRFQCLVREDDVAASSMTSPSAMSASFLMRHATS</sequence>
<dbReference type="AlphaFoldDB" id="A0A4C1XX59"/>
<evidence type="ECO:0000313" key="1">
    <source>
        <dbReference type="EMBL" id="GBP66735.1"/>
    </source>
</evidence>
<protein>
    <submittedName>
        <fullName evidence="1">Uncharacterized protein</fullName>
    </submittedName>
</protein>
<organism evidence="1 2">
    <name type="scientific">Eumeta variegata</name>
    <name type="common">Bagworm moth</name>
    <name type="synonym">Eumeta japonica</name>
    <dbReference type="NCBI Taxonomy" id="151549"/>
    <lineage>
        <taxon>Eukaryota</taxon>
        <taxon>Metazoa</taxon>
        <taxon>Ecdysozoa</taxon>
        <taxon>Arthropoda</taxon>
        <taxon>Hexapoda</taxon>
        <taxon>Insecta</taxon>
        <taxon>Pterygota</taxon>
        <taxon>Neoptera</taxon>
        <taxon>Endopterygota</taxon>
        <taxon>Lepidoptera</taxon>
        <taxon>Glossata</taxon>
        <taxon>Ditrysia</taxon>
        <taxon>Tineoidea</taxon>
        <taxon>Psychidae</taxon>
        <taxon>Oiketicinae</taxon>
        <taxon>Eumeta</taxon>
    </lineage>
</organism>
<dbReference type="EMBL" id="BGZK01000965">
    <property type="protein sequence ID" value="GBP66735.1"/>
    <property type="molecule type" value="Genomic_DNA"/>
</dbReference>
<accession>A0A4C1XX59</accession>
<keyword evidence="2" id="KW-1185">Reference proteome</keyword>